<dbReference type="PANTHER" id="PTHR43725">
    <property type="entry name" value="UDP-GLUCOSE 4-EPIMERASE"/>
    <property type="match status" value="1"/>
</dbReference>
<dbReference type="InterPro" id="IPR036291">
    <property type="entry name" value="NAD(P)-bd_dom_sf"/>
</dbReference>
<evidence type="ECO:0000256" key="1">
    <source>
        <dbReference type="ARBA" id="ARBA00000083"/>
    </source>
</evidence>
<dbReference type="SUPFAM" id="SSF51735">
    <property type="entry name" value="NAD(P)-binding Rossmann-fold domains"/>
    <property type="match status" value="1"/>
</dbReference>
<dbReference type="PANTHER" id="PTHR43725:SF47">
    <property type="entry name" value="UDP-GLUCOSE 4-EPIMERASE"/>
    <property type="match status" value="1"/>
</dbReference>
<evidence type="ECO:0000313" key="13">
    <source>
        <dbReference type="EMBL" id="SDN20393.1"/>
    </source>
</evidence>
<evidence type="ECO:0000256" key="9">
    <source>
        <dbReference type="ARBA" id="ARBA00023235"/>
    </source>
</evidence>
<evidence type="ECO:0000256" key="10">
    <source>
        <dbReference type="ARBA" id="ARBA00031367"/>
    </source>
</evidence>
<keyword evidence="8" id="KW-0299">Galactose metabolism</keyword>
<protein>
    <recommendedName>
        <fullName evidence="6">UDP-glucose 4-epimerase</fullName>
        <ecNumber evidence="5">5.1.3.2</ecNumber>
    </recommendedName>
    <alternativeName>
        <fullName evidence="11">Galactowaldenase</fullName>
    </alternativeName>
    <alternativeName>
        <fullName evidence="10">UDP-galactose 4-epimerase</fullName>
    </alternativeName>
</protein>
<dbReference type="EMBL" id="LT629701">
    <property type="protein sequence ID" value="SDN20393.1"/>
    <property type="molecule type" value="Genomic_DNA"/>
</dbReference>
<dbReference type="OrthoDB" id="7941246at2"/>
<dbReference type="InterPro" id="IPR001509">
    <property type="entry name" value="Epimerase_deHydtase"/>
</dbReference>
<comment type="pathway">
    <text evidence="3">Carbohydrate metabolism; galactose metabolism.</text>
</comment>
<evidence type="ECO:0000256" key="11">
    <source>
        <dbReference type="ARBA" id="ARBA00033067"/>
    </source>
</evidence>
<accession>A0A1G9ZIR1</accession>
<keyword evidence="7" id="KW-0520">NAD</keyword>
<reference evidence="13 14" key="1">
    <citation type="submission" date="2016-10" db="EMBL/GenBank/DDBJ databases">
        <authorList>
            <person name="de Groot N.N."/>
        </authorList>
    </citation>
    <scope>NUCLEOTIDE SEQUENCE [LARGE SCALE GENOMIC DNA]</scope>
    <source>
        <strain evidence="13 14">DSM 44149</strain>
    </source>
</reference>
<evidence type="ECO:0000256" key="4">
    <source>
        <dbReference type="ARBA" id="ARBA00007637"/>
    </source>
</evidence>
<evidence type="ECO:0000256" key="5">
    <source>
        <dbReference type="ARBA" id="ARBA00013189"/>
    </source>
</evidence>
<dbReference type="EC" id="5.1.3.2" evidence="5"/>
<gene>
    <name evidence="13" type="ORF">SAMN04489726_5489</name>
</gene>
<name>A0A1G9ZIR1_ALLAB</name>
<comment type="similarity">
    <text evidence="4">Belongs to the NAD(P)-dependent epimerase/dehydratase family.</text>
</comment>
<dbReference type="GO" id="GO:0006012">
    <property type="term" value="P:galactose metabolic process"/>
    <property type="evidence" value="ECO:0007669"/>
    <property type="project" value="UniProtKB-KW"/>
</dbReference>
<comment type="cofactor">
    <cofactor evidence="2">
        <name>NAD(+)</name>
        <dbReference type="ChEBI" id="CHEBI:57540"/>
    </cofactor>
</comment>
<keyword evidence="8" id="KW-0119">Carbohydrate metabolism</keyword>
<evidence type="ECO:0000259" key="12">
    <source>
        <dbReference type="Pfam" id="PF01370"/>
    </source>
</evidence>
<dbReference type="eggNOG" id="COG0451">
    <property type="taxonomic scope" value="Bacteria"/>
</dbReference>
<evidence type="ECO:0000313" key="14">
    <source>
        <dbReference type="Proteomes" id="UP000183376"/>
    </source>
</evidence>
<dbReference type="Proteomes" id="UP000183376">
    <property type="component" value="Chromosome I"/>
</dbReference>
<evidence type="ECO:0000256" key="8">
    <source>
        <dbReference type="ARBA" id="ARBA00023144"/>
    </source>
</evidence>
<dbReference type="GO" id="GO:0003978">
    <property type="term" value="F:UDP-glucose 4-epimerase activity"/>
    <property type="evidence" value="ECO:0007669"/>
    <property type="project" value="UniProtKB-EC"/>
</dbReference>
<dbReference type="Gene3D" id="3.40.50.720">
    <property type="entry name" value="NAD(P)-binding Rossmann-like Domain"/>
    <property type="match status" value="1"/>
</dbReference>
<evidence type="ECO:0000256" key="6">
    <source>
        <dbReference type="ARBA" id="ARBA00018569"/>
    </source>
</evidence>
<proteinExistence type="inferred from homology"/>
<organism evidence="13 14">
    <name type="scientific">Allokutzneria albata</name>
    <name type="common">Kibdelosporangium albatum</name>
    <dbReference type="NCBI Taxonomy" id="211114"/>
    <lineage>
        <taxon>Bacteria</taxon>
        <taxon>Bacillati</taxon>
        <taxon>Actinomycetota</taxon>
        <taxon>Actinomycetes</taxon>
        <taxon>Pseudonocardiales</taxon>
        <taxon>Pseudonocardiaceae</taxon>
        <taxon>Allokutzneria</taxon>
    </lineage>
</organism>
<evidence type="ECO:0000256" key="7">
    <source>
        <dbReference type="ARBA" id="ARBA00023027"/>
    </source>
</evidence>
<evidence type="ECO:0000256" key="3">
    <source>
        <dbReference type="ARBA" id="ARBA00004947"/>
    </source>
</evidence>
<dbReference type="GO" id="GO:0005829">
    <property type="term" value="C:cytosol"/>
    <property type="evidence" value="ECO:0007669"/>
    <property type="project" value="TreeGrafter"/>
</dbReference>
<evidence type="ECO:0000256" key="2">
    <source>
        <dbReference type="ARBA" id="ARBA00001911"/>
    </source>
</evidence>
<dbReference type="Pfam" id="PF01370">
    <property type="entry name" value="Epimerase"/>
    <property type="match status" value="1"/>
</dbReference>
<keyword evidence="14" id="KW-1185">Reference proteome</keyword>
<comment type="catalytic activity">
    <reaction evidence="1">
        <text>UDP-alpha-D-glucose = UDP-alpha-D-galactose</text>
        <dbReference type="Rhea" id="RHEA:22168"/>
        <dbReference type="ChEBI" id="CHEBI:58885"/>
        <dbReference type="ChEBI" id="CHEBI:66914"/>
        <dbReference type="EC" id="5.1.3.2"/>
    </reaction>
</comment>
<dbReference type="RefSeq" id="WP_030433766.1">
    <property type="nucleotide sequence ID" value="NZ_JOEF01000055.1"/>
</dbReference>
<sequence length="330" mass="35613">MRVLVLGGTKFLSKAVATELVRRGHDVLCAARGASGDVPAGARLIRVDRNDPEGFAPLAGERFDSVIDVATMSLTWVNEALQALAANAGHWTFVSSISVYADHGPVGQDTSSPTVEPLVEATEARTPADDPAAYGRIKVASENRVREELGDRAFIPRPGLITGHEDWSDRFGYWPARFYQGGRAVVPDVPDQPAQYVDVLDLATWLVDAAEQRLGGTFDAIGPITPFPELIAEVAQVAGQDIELVGVAEDKLLAAEVKPWAGPRSLPMWVPGFHGMLSHDPKPAADAGLRHRSLGDATRAALENELRLGLERERRAGLTHEEEADLLRLT</sequence>
<feature type="domain" description="NAD-dependent epimerase/dehydratase" evidence="12">
    <location>
        <begin position="3"/>
        <end position="212"/>
    </location>
</feature>
<keyword evidence="9" id="KW-0413">Isomerase</keyword>
<dbReference type="AlphaFoldDB" id="A0A1G9ZIR1"/>
<dbReference type="STRING" id="211114.SAMN04489726_5489"/>